<name>A0A0U1NZ43_9BACI</name>
<feature type="transmembrane region" description="Helical" evidence="1">
    <location>
        <begin position="130"/>
        <end position="150"/>
    </location>
</feature>
<evidence type="ECO:0000313" key="2">
    <source>
        <dbReference type="EMBL" id="CRK83128.1"/>
    </source>
</evidence>
<feature type="transmembrane region" description="Helical" evidence="1">
    <location>
        <begin position="49"/>
        <end position="71"/>
    </location>
</feature>
<protein>
    <recommendedName>
        <fullName evidence="4">DUF2269 family protein</fullName>
    </recommendedName>
</protein>
<accession>A0A0U1NZ43</accession>
<evidence type="ECO:0008006" key="4">
    <source>
        <dbReference type="Google" id="ProtNLM"/>
    </source>
</evidence>
<dbReference type="Proteomes" id="UP000199087">
    <property type="component" value="Unassembled WGS sequence"/>
</dbReference>
<feature type="transmembrane region" description="Helical" evidence="1">
    <location>
        <begin position="77"/>
        <end position="98"/>
    </location>
</feature>
<evidence type="ECO:0000256" key="1">
    <source>
        <dbReference type="SAM" id="Phobius"/>
    </source>
</evidence>
<evidence type="ECO:0000313" key="3">
    <source>
        <dbReference type="Proteomes" id="UP000199087"/>
    </source>
</evidence>
<proteinExistence type="predicted"/>
<keyword evidence="1" id="KW-0812">Transmembrane</keyword>
<dbReference type="EMBL" id="CVRB01000003">
    <property type="protein sequence ID" value="CRK83128.1"/>
    <property type="molecule type" value="Genomic_DNA"/>
</dbReference>
<gene>
    <name evidence="2" type="ORF">BN000_03086</name>
</gene>
<sequence>MIGLFGLLLVLHILAAIAIIGPAFVMPIIRRSVRTVGQLRFAFSITTKLAIIPKIGGAVLIITGVWLMIITKMGLSQMWLNVSFLLLLLMVVMIDGLIEPRMKKIIKIVSESQDQGNEIPAEFGLLMKKIVPMETAAQLLMIAILVLMVVKPF</sequence>
<keyword evidence="1" id="KW-0472">Membrane</keyword>
<keyword evidence="3" id="KW-1185">Reference proteome</keyword>
<dbReference type="InterPro" id="IPR018729">
    <property type="entry name" value="DUF2269_transmembrane"/>
</dbReference>
<keyword evidence="1" id="KW-1133">Transmembrane helix</keyword>
<organism evidence="2 3">
    <name type="scientific">Neobacillus massiliamazoniensis</name>
    <dbReference type="NCBI Taxonomy" id="1499688"/>
    <lineage>
        <taxon>Bacteria</taxon>
        <taxon>Bacillati</taxon>
        <taxon>Bacillota</taxon>
        <taxon>Bacilli</taxon>
        <taxon>Bacillales</taxon>
        <taxon>Bacillaceae</taxon>
        <taxon>Neobacillus</taxon>
    </lineage>
</organism>
<reference evidence="3" key="1">
    <citation type="submission" date="2015-05" db="EMBL/GenBank/DDBJ databases">
        <authorList>
            <person name="Urmite Genomes"/>
        </authorList>
    </citation>
    <scope>NUCLEOTIDE SEQUENCE [LARGE SCALE GENOMIC DNA]</scope>
    <source>
        <strain evidence="3">LF1</strain>
    </source>
</reference>
<dbReference type="Pfam" id="PF10027">
    <property type="entry name" value="DUF2269"/>
    <property type="match status" value="1"/>
</dbReference>
<dbReference type="AlphaFoldDB" id="A0A0U1NZ43"/>
<feature type="transmembrane region" description="Helical" evidence="1">
    <location>
        <begin position="6"/>
        <end position="29"/>
    </location>
</feature>